<feature type="non-terminal residue" evidence="2">
    <location>
        <position position="158"/>
    </location>
</feature>
<name>X1EM90_9ZZZZ</name>
<dbReference type="SUPFAM" id="SSF56281">
    <property type="entry name" value="Metallo-hydrolase/oxidoreductase"/>
    <property type="match status" value="1"/>
</dbReference>
<dbReference type="PANTHER" id="PTHR30619:SF1">
    <property type="entry name" value="RECOMBINATION PROTEIN 2"/>
    <property type="match status" value="1"/>
</dbReference>
<accession>X1EM90</accession>
<dbReference type="Pfam" id="PF00753">
    <property type="entry name" value="Lactamase_B"/>
    <property type="match status" value="1"/>
</dbReference>
<protein>
    <recommendedName>
        <fullName evidence="1">Metallo-beta-lactamase domain-containing protein</fullName>
    </recommendedName>
</protein>
<dbReference type="AlphaFoldDB" id="X1EM90"/>
<dbReference type="PANTHER" id="PTHR30619">
    <property type="entry name" value="DNA INTERNALIZATION/COMPETENCE PROTEIN COMEC/REC2"/>
    <property type="match status" value="1"/>
</dbReference>
<dbReference type="Gene3D" id="3.60.15.10">
    <property type="entry name" value="Ribonuclease Z/Hydroxyacylglutathione hydrolase-like"/>
    <property type="match status" value="1"/>
</dbReference>
<dbReference type="EMBL" id="BARU01010566">
    <property type="protein sequence ID" value="GAH34446.1"/>
    <property type="molecule type" value="Genomic_DNA"/>
</dbReference>
<dbReference type="CDD" id="cd07731">
    <property type="entry name" value="ComA-like_MBL-fold"/>
    <property type="match status" value="1"/>
</dbReference>
<gene>
    <name evidence="2" type="ORF">S03H2_20111</name>
</gene>
<evidence type="ECO:0000313" key="2">
    <source>
        <dbReference type="EMBL" id="GAH34446.1"/>
    </source>
</evidence>
<dbReference type="InterPro" id="IPR036866">
    <property type="entry name" value="RibonucZ/Hydroxyglut_hydro"/>
</dbReference>
<comment type="caution">
    <text evidence="2">The sequence shown here is derived from an EMBL/GenBank/DDBJ whole genome shotgun (WGS) entry which is preliminary data.</text>
</comment>
<dbReference type="InterPro" id="IPR035681">
    <property type="entry name" value="ComA-like_MBL"/>
</dbReference>
<dbReference type="InterPro" id="IPR052159">
    <property type="entry name" value="Competence_DNA_uptake"/>
</dbReference>
<evidence type="ECO:0000259" key="1">
    <source>
        <dbReference type="Pfam" id="PF00753"/>
    </source>
</evidence>
<dbReference type="InterPro" id="IPR001279">
    <property type="entry name" value="Metallo-B-lactamas"/>
</dbReference>
<reference evidence="2" key="1">
    <citation type="journal article" date="2014" name="Front. Microbiol.">
        <title>High frequency of phylogenetically diverse reductive dehalogenase-homologous genes in deep subseafloor sedimentary metagenomes.</title>
        <authorList>
            <person name="Kawai M."/>
            <person name="Futagami T."/>
            <person name="Toyoda A."/>
            <person name="Takaki Y."/>
            <person name="Nishi S."/>
            <person name="Hori S."/>
            <person name="Arai W."/>
            <person name="Tsubouchi T."/>
            <person name="Morono Y."/>
            <person name="Uchiyama I."/>
            <person name="Ito T."/>
            <person name="Fujiyama A."/>
            <person name="Inagaki F."/>
            <person name="Takami H."/>
        </authorList>
    </citation>
    <scope>NUCLEOTIDE SEQUENCE</scope>
    <source>
        <strain evidence="2">Expedition CK06-06</strain>
    </source>
</reference>
<organism evidence="2">
    <name type="scientific">marine sediment metagenome</name>
    <dbReference type="NCBI Taxonomy" id="412755"/>
    <lineage>
        <taxon>unclassified sequences</taxon>
        <taxon>metagenomes</taxon>
        <taxon>ecological metagenomes</taxon>
    </lineage>
</organism>
<feature type="domain" description="Metallo-beta-lactamase" evidence="1">
    <location>
        <begin position="1"/>
        <end position="144"/>
    </location>
</feature>
<proteinExistence type="predicted"/>
<sequence length="158" mass="18024">MLIDGGGHPEGTFDIGEHVVSPFLWEKGIKKIDYLVLTHAHPDHLNGLIAVARNFKIGEYWESFSPLESDPYTEFKRSLSSSVSRKRLFRGHSHHEKKVRIEVLHPEKGEPYVYTINNDQSLVLRLSYNQISFLLPGDIEIDAEKKILESSGQIKSQV</sequence>